<dbReference type="SUPFAM" id="SSF50978">
    <property type="entry name" value="WD40 repeat-like"/>
    <property type="match status" value="1"/>
</dbReference>
<sequence length="310" mass="33827">MAKEPKGIVTCASVDNVDRRILFGEKDGSVELFHILKDNSLSLALSGQLCFGPVLSLEWMDIPYGPCFLCGGFDGILKLVRPTQKFDSFNSLAQIDLHSAIFSISTFCSATITLIACGLSNGKVVILSLTPPGSESSMSGLSLSLTHEATYLDSTDVHLGGCSAVSFERITNVFNENDKLIYPRLVSCGLDGSIFVHILKRANIPEGFTISVESIVQEPNGREIRDVKWRKERNEFTTIGEQCIVWKETEGKKMVGTSLDIEGEGQTVSYFNCDTLLALSSGMKSIRLLIEDGDTWIPCPDQAIPSDLEA</sequence>
<evidence type="ECO:0000313" key="1">
    <source>
        <dbReference type="EMBL" id="KAK2950410.1"/>
    </source>
</evidence>
<evidence type="ECO:0000313" key="2">
    <source>
        <dbReference type="Proteomes" id="UP001281761"/>
    </source>
</evidence>
<dbReference type="EMBL" id="JARBJD010000136">
    <property type="protein sequence ID" value="KAK2950410.1"/>
    <property type="molecule type" value="Genomic_DNA"/>
</dbReference>
<protein>
    <submittedName>
        <fullName evidence="1">Uncharacterized protein</fullName>
    </submittedName>
</protein>
<dbReference type="Proteomes" id="UP001281761">
    <property type="component" value="Unassembled WGS sequence"/>
</dbReference>
<accession>A0ABQ9XJS8</accession>
<comment type="caution">
    <text evidence="1">The sequence shown here is derived from an EMBL/GenBank/DDBJ whole genome shotgun (WGS) entry which is preliminary data.</text>
</comment>
<dbReference type="InterPro" id="IPR036322">
    <property type="entry name" value="WD40_repeat_dom_sf"/>
</dbReference>
<gene>
    <name evidence="1" type="ORF">BLNAU_14651</name>
</gene>
<dbReference type="InterPro" id="IPR015943">
    <property type="entry name" value="WD40/YVTN_repeat-like_dom_sf"/>
</dbReference>
<keyword evidence="2" id="KW-1185">Reference proteome</keyword>
<name>A0ABQ9XJS8_9EUKA</name>
<dbReference type="Gene3D" id="2.130.10.10">
    <property type="entry name" value="YVTN repeat-like/Quinoprotein amine dehydrogenase"/>
    <property type="match status" value="1"/>
</dbReference>
<reference evidence="1 2" key="1">
    <citation type="journal article" date="2022" name="bioRxiv">
        <title>Genomics of Preaxostyla Flagellates Illuminates Evolutionary Transitions and the Path Towards Mitochondrial Loss.</title>
        <authorList>
            <person name="Novak L.V.F."/>
            <person name="Treitli S.C."/>
            <person name="Pyrih J."/>
            <person name="Halakuc P."/>
            <person name="Pipaliya S.V."/>
            <person name="Vacek V."/>
            <person name="Brzon O."/>
            <person name="Soukal P."/>
            <person name="Eme L."/>
            <person name="Dacks J.B."/>
            <person name="Karnkowska A."/>
            <person name="Elias M."/>
            <person name="Hampl V."/>
        </authorList>
    </citation>
    <scope>NUCLEOTIDE SEQUENCE [LARGE SCALE GENOMIC DNA]</scope>
    <source>
        <strain evidence="1">NAU3</strain>
        <tissue evidence="1">Gut</tissue>
    </source>
</reference>
<proteinExistence type="predicted"/>
<organism evidence="1 2">
    <name type="scientific">Blattamonas nauphoetae</name>
    <dbReference type="NCBI Taxonomy" id="2049346"/>
    <lineage>
        <taxon>Eukaryota</taxon>
        <taxon>Metamonada</taxon>
        <taxon>Preaxostyla</taxon>
        <taxon>Oxymonadida</taxon>
        <taxon>Blattamonas</taxon>
    </lineage>
</organism>